<accession>A0A699KQ27</accession>
<dbReference type="AlphaFoldDB" id="A0A699KQ27"/>
<dbReference type="EMBL" id="BKCJ010539783">
    <property type="protein sequence ID" value="GFB04317.1"/>
    <property type="molecule type" value="Genomic_DNA"/>
</dbReference>
<reference evidence="1" key="1">
    <citation type="journal article" date="2019" name="Sci. Rep.">
        <title>Draft genome of Tanacetum cinerariifolium, the natural source of mosquito coil.</title>
        <authorList>
            <person name="Yamashiro T."/>
            <person name="Shiraishi A."/>
            <person name="Satake H."/>
            <person name="Nakayama K."/>
        </authorList>
    </citation>
    <scope>NUCLEOTIDE SEQUENCE</scope>
</reference>
<name>A0A699KQ27_TANCI</name>
<proteinExistence type="predicted"/>
<comment type="caution">
    <text evidence="1">The sequence shown here is derived from an EMBL/GenBank/DDBJ whole genome shotgun (WGS) entry which is preliminary data.</text>
</comment>
<sequence>MKALQGRRTFMFLSHDNFGGSSLSSCLLEPFMPLFSIEVLKLQATPFTLRLSHMPLNTQ</sequence>
<gene>
    <name evidence="1" type="ORF">Tci_676288</name>
</gene>
<feature type="non-terminal residue" evidence="1">
    <location>
        <position position="59"/>
    </location>
</feature>
<evidence type="ECO:0000313" key="1">
    <source>
        <dbReference type="EMBL" id="GFB04317.1"/>
    </source>
</evidence>
<organism evidence="1">
    <name type="scientific">Tanacetum cinerariifolium</name>
    <name type="common">Dalmatian daisy</name>
    <name type="synonym">Chrysanthemum cinerariifolium</name>
    <dbReference type="NCBI Taxonomy" id="118510"/>
    <lineage>
        <taxon>Eukaryota</taxon>
        <taxon>Viridiplantae</taxon>
        <taxon>Streptophyta</taxon>
        <taxon>Embryophyta</taxon>
        <taxon>Tracheophyta</taxon>
        <taxon>Spermatophyta</taxon>
        <taxon>Magnoliopsida</taxon>
        <taxon>eudicotyledons</taxon>
        <taxon>Gunneridae</taxon>
        <taxon>Pentapetalae</taxon>
        <taxon>asterids</taxon>
        <taxon>campanulids</taxon>
        <taxon>Asterales</taxon>
        <taxon>Asteraceae</taxon>
        <taxon>Asteroideae</taxon>
        <taxon>Anthemideae</taxon>
        <taxon>Anthemidinae</taxon>
        <taxon>Tanacetum</taxon>
    </lineage>
</organism>
<protein>
    <submittedName>
        <fullName evidence="1">Uncharacterized protein</fullName>
    </submittedName>
</protein>